<feature type="domain" description="Reverse transcriptase" evidence="2">
    <location>
        <begin position="1152"/>
        <end position="1394"/>
    </location>
</feature>
<dbReference type="SUPFAM" id="SSF56672">
    <property type="entry name" value="DNA/RNA polymerases"/>
    <property type="match status" value="1"/>
</dbReference>
<dbReference type="VEuPathDB" id="TriTrypDB:Tc_MARK_78"/>
<keyword evidence="3" id="KW-0808">Transferase</keyword>
<dbReference type="VEuPathDB" id="TriTrypDB:TCSYLVIO_002796"/>
<feature type="compositionally biased region" description="Low complexity" evidence="1">
    <location>
        <begin position="622"/>
        <end position="640"/>
    </location>
</feature>
<dbReference type="EMBL" id="PRFA01000377">
    <property type="protein sequence ID" value="PWU83152.1"/>
    <property type="molecule type" value="Genomic_DNA"/>
</dbReference>
<feature type="compositionally biased region" description="Basic and acidic residues" evidence="1">
    <location>
        <begin position="567"/>
        <end position="598"/>
    </location>
</feature>
<dbReference type="VEuPathDB" id="TriTrypDB:TcCL_Unassigned00963"/>
<dbReference type="VEuPathDB" id="TriTrypDB:TcYC6_0104520"/>
<dbReference type="Proteomes" id="UP000246121">
    <property type="component" value="Unassembled WGS sequence"/>
</dbReference>
<dbReference type="Pfam" id="PF00078">
    <property type="entry name" value="RVT_1"/>
    <property type="match status" value="1"/>
</dbReference>
<organism evidence="3 4">
    <name type="scientific">Trypanosoma cruzi</name>
    <dbReference type="NCBI Taxonomy" id="5693"/>
    <lineage>
        <taxon>Eukaryota</taxon>
        <taxon>Discoba</taxon>
        <taxon>Euglenozoa</taxon>
        <taxon>Kinetoplastea</taxon>
        <taxon>Metakinetoplastina</taxon>
        <taxon>Trypanosomatida</taxon>
        <taxon>Trypanosomatidae</taxon>
        <taxon>Trypanosoma</taxon>
        <taxon>Schizotrypanum</taxon>
    </lineage>
</organism>
<evidence type="ECO:0000259" key="2">
    <source>
        <dbReference type="PROSITE" id="PS50878"/>
    </source>
</evidence>
<feature type="compositionally biased region" description="Polar residues" evidence="1">
    <location>
        <begin position="28"/>
        <end position="40"/>
    </location>
</feature>
<keyword evidence="3" id="KW-0548">Nucleotidyltransferase</keyword>
<comment type="caution">
    <text evidence="3">The sequence shown here is derived from an EMBL/GenBank/DDBJ whole genome shotgun (WGS) entry which is preliminary data.</text>
</comment>
<sequence>MAYSKRGVPMPFDFRNGKRDTGGEKGWQRQQPQRQSTTFASPRGPMVHRGNLDPTSFKNIIAEATKEVVDQVTRSLILPKSGRMGYYPRQSRGLLPNARHMELPQRMPQQTQGGPQGAQSWDRPRKYNETQPRHYIPRSNSVGTHTQAQTPPRPQQEARWGNKVARRGTSQGKREPHLPTATPASPEKWEGGPWSPPAGARGRLHRIHNPYNMVMELHELEQQATQDKYQFYGEAINAIQKWWIALYQSGAQNFHCPLCSFNRPGEQAVFQHCRQAHPTHDKCYPYRLYINGHVTDVAEKSCSLNAVLAILSYYEEESHFTQEVRNTYTAPCRENTERIIRAMGVNLPLAPVSALEQLIKNDPMLRRMFSTTLVAGVHCEACGWALPMEEAYPSYSETLQKEPAIITLQPGKRAPIQLTQKLLMQQYRSTWVTEEHVCTGEKRERLHAPWHMTATKSHKYDDAVALEFGHWDKQVMGVEEVPFVILLPHHNGTAEYGLVGLVATNAPNHVVAYIPSTLQKDTTWVMIDGMVQKVQRKPINTHKVILCLYRRLMPEMVPEEDEVENEQGMHGRKGEWEGRKQRSPYEDSSHHHTLHTQEEEPADSSLTDEWGRCGYGQPPGSVPHSSQSLASVSSSQTVTQDPFLTPLGPRKRSRRKEGPSTKEKEEGRRDEVIICEEDEEAQGTPAVPPLPPPLSAHNLQDSQGHFLDEEEEEITLRRTQPQETPHTNKDETPPHQQSSLPQEAVEMEEEGVGGEEGDSETPRDTTGQEDGGHPFSHDKTPALLDPVWCLAGGCHHKFSGPRRGEHLRSHIHAVHRKQERMDITNEALISQGLVRCDACGEVCSASLRARAAHRPRCGQYTCRKENMATQREEYRASVTGSHYTKTAAFLERTPAVEWPTTPATDPRQDPWLQERVPTRRYLHKREWPNWLDVCRTVMLGYNASAPEERSRKQVAIMDLVRQHLRLPENPRSRRHATRTNHDKQHTTDPPPDHGNTTTVVRGAMATTKDGEESVSDETEQQDTTTHQPERILTASDIYKTRRVETLCTLQATGRAAALLTAAEAEPVVFSPELVQSLDDLYPQEDTSLYPEPAVSAPLVTFDSKDVAKIIGSRLTRGAAPGLDGWTRELLYPLTKDKALLMEITAILTDMANGNVAPEVAHRLRATNLTVLRKPNKKFRPIGAECVWAKAISLMAVDAVMPALKTCFKNLQYGVGNNIELAIQKIRRDFHLKGSVAMLDGRNAYNAISRTAILSAVYGNTAWSPLWRVTRLLLGTEGLVGFYEKGQLVHSWKSTRGVRQGMVLGPVLFSIGTIATLRQLESSFSNASFTAYLDDVTVAAPPGMLGKVCEATSRAMRALGIETNEDKTEVLNKGGPVDMPAEYIRPFARVLGAGVANDPESELITQFVQRKAEETDRLFRAIVELPFAKHTQWRLLSVSALPRVTFLLRTHAPAHTRAAAEWFDDRVTGVLGVIMDGPVTKRARDIAALPVRRGGCGLRRQREIAEFAYACLGEKGKQRAMTDELDAKHQSDLYETLQGPDRKVFVSNTAAGAGRPLTDPQVHADDRGFSTYLRERLLVRVLPEGQKCVCGADASNEHVHTCTRLQQNPRTTRHDMINMTFANGLRLCGFQCGMEPRLTEASRRRPDILIVGLDTYAITDVTVTYAGRVTAYVSEESMEEADPLRAARDRLTQKRQKYRHWALANGLDFEPFVMLTNGAIHPASRRWLRRILGNQDHRLTITNAYDMIVADTLAAMLRGNVHVFNAACGRAGTG</sequence>
<protein>
    <submittedName>
        <fullName evidence="3">Putative SLACS reverse transcriptase</fullName>
    </submittedName>
</protein>
<dbReference type="VEuPathDB" id="TriTrypDB:TcBrA4_0002370"/>
<accession>A0A2V2UI16</accession>
<feature type="compositionally biased region" description="Acidic residues" evidence="1">
    <location>
        <begin position="745"/>
        <end position="759"/>
    </location>
</feature>
<feature type="region of interest" description="Disordered" evidence="1">
    <location>
        <begin position="963"/>
        <end position="1030"/>
    </location>
</feature>
<feature type="compositionally biased region" description="Basic and acidic residues" evidence="1">
    <location>
        <begin position="656"/>
        <end position="672"/>
    </location>
</feature>
<dbReference type="InterPro" id="IPR043502">
    <property type="entry name" value="DNA/RNA_pol_sf"/>
</dbReference>
<dbReference type="VEuPathDB" id="TriTrypDB:C3747_395g19"/>
<dbReference type="VEuPathDB" id="TriTrypDB:TCSYLVIO_010094"/>
<dbReference type="VEuPathDB" id="TriTrypDB:C4B63_377g2"/>
<evidence type="ECO:0000313" key="3">
    <source>
        <dbReference type="EMBL" id="PWU83152.1"/>
    </source>
</evidence>
<feature type="region of interest" description="Disordered" evidence="1">
    <location>
        <begin position="714"/>
        <end position="779"/>
    </location>
</feature>
<dbReference type="VEuPathDB" id="TriTrypDB:TcG_10142"/>
<dbReference type="VEuPathDB" id="TriTrypDB:TCSYLVIO_008424"/>
<keyword evidence="3" id="KW-0695">RNA-directed DNA polymerase</keyword>
<dbReference type="VEuPathDB" id="TriTrypDB:TCDM_12065"/>
<dbReference type="VEuPathDB" id="TriTrypDB:C3747_682g14"/>
<dbReference type="VEuPathDB" id="TriTrypDB:Tc_MARK_4320"/>
<evidence type="ECO:0000313" key="4">
    <source>
        <dbReference type="Proteomes" id="UP000246121"/>
    </source>
</evidence>
<reference evidence="3 4" key="1">
    <citation type="journal article" date="2018" name="Microb. Genom.">
        <title>Expanding an expanded genome: long-read sequencing of Trypanosoma cruzi.</title>
        <authorList>
            <person name="Berna L."/>
            <person name="Rodriguez M."/>
            <person name="Chiribao M.L."/>
            <person name="Parodi-Talice A."/>
            <person name="Pita S."/>
            <person name="Rijo G."/>
            <person name="Alvarez-Valin F."/>
            <person name="Robello C."/>
        </authorList>
    </citation>
    <scope>NUCLEOTIDE SEQUENCE [LARGE SCALE GENOMIC DNA]</scope>
    <source>
        <strain evidence="3 4">Dm28c</strain>
    </source>
</reference>
<feature type="region of interest" description="Disordered" evidence="1">
    <location>
        <begin position="560"/>
        <end position="700"/>
    </location>
</feature>
<dbReference type="InterPro" id="IPR000477">
    <property type="entry name" value="RT_dom"/>
</dbReference>
<dbReference type="GO" id="GO:0003964">
    <property type="term" value="F:RNA-directed DNA polymerase activity"/>
    <property type="evidence" value="ECO:0007669"/>
    <property type="project" value="UniProtKB-KW"/>
</dbReference>
<dbReference type="VEuPathDB" id="TriTrypDB:Tc_MARK_7925"/>
<feature type="compositionally biased region" description="Basic and acidic residues" evidence="1">
    <location>
        <begin position="15"/>
        <end position="27"/>
    </location>
</feature>
<feature type="region of interest" description="Disordered" evidence="1">
    <location>
        <begin position="1"/>
        <end position="53"/>
    </location>
</feature>
<evidence type="ECO:0000256" key="1">
    <source>
        <dbReference type="SAM" id="MobiDB-lite"/>
    </source>
</evidence>
<dbReference type="PROSITE" id="PS50878">
    <property type="entry name" value="RT_POL"/>
    <property type="match status" value="1"/>
</dbReference>
<feature type="compositionally biased region" description="Polar residues" evidence="1">
    <location>
        <begin position="138"/>
        <end position="150"/>
    </location>
</feature>
<proteinExistence type="predicted"/>
<name>A0A2V2UI16_TRYCR</name>
<dbReference type="VEuPathDB" id="TriTrypDB:TcG_10140"/>
<dbReference type="VEuPathDB" id="TriTrypDB:TcCL_ESM04741"/>
<dbReference type="VEuPathDB" id="TriTrypDB:TCSYLVIO_009571"/>
<feature type="region of interest" description="Disordered" evidence="1">
    <location>
        <begin position="131"/>
        <end position="203"/>
    </location>
</feature>
<dbReference type="VEuPathDB" id="TriTrypDB:TcBrA4_0002360"/>
<gene>
    <name evidence="3" type="ORF">C4B63_377g2</name>
</gene>
<feature type="compositionally biased region" description="Basic and acidic residues" evidence="1">
    <location>
        <begin position="770"/>
        <end position="779"/>
    </location>
</feature>